<dbReference type="InterPro" id="IPR041682">
    <property type="entry name" value="AAA_14"/>
</dbReference>
<dbReference type="InterPro" id="IPR025420">
    <property type="entry name" value="DUF4143"/>
</dbReference>
<dbReference type="GO" id="GO:0005524">
    <property type="term" value="F:ATP binding"/>
    <property type="evidence" value="ECO:0007669"/>
    <property type="project" value="UniProtKB-KW"/>
</dbReference>
<name>A0A949NBU7_9FIRM</name>
<keyword evidence="4" id="KW-1185">Reference proteome</keyword>
<keyword evidence="3" id="KW-0547">Nucleotide-binding</keyword>
<protein>
    <submittedName>
        <fullName evidence="3">ATP-binding protein</fullName>
    </submittedName>
</protein>
<feature type="domain" description="AAA" evidence="1">
    <location>
        <begin position="19"/>
        <end position="148"/>
    </location>
</feature>
<dbReference type="InterPro" id="IPR027417">
    <property type="entry name" value="P-loop_NTPase"/>
</dbReference>
<comment type="caution">
    <text evidence="3">The sequence shown here is derived from an EMBL/GenBank/DDBJ whole genome shotgun (WGS) entry which is preliminary data.</text>
</comment>
<gene>
    <name evidence="3" type="ORF">KTH89_15620</name>
</gene>
<dbReference type="RefSeq" id="WP_158342579.1">
    <property type="nucleotide sequence ID" value="NZ_JAHQCW010000027.1"/>
</dbReference>
<organism evidence="3 4">
    <name type="scientific">Diplocloster agilis</name>
    <dbReference type="NCBI Taxonomy" id="2850323"/>
    <lineage>
        <taxon>Bacteria</taxon>
        <taxon>Bacillati</taxon>
        <taxon>Bacillota</taxon>
        <taxon>Clostridia</taxon>
        <taxon>Lachnospirales</taxon>
        <taxon>Lachnospiraceae</taxon>
        <taxon>Diplocloster</taxon>
    </lineage>
</organism>
<keyword evidence="3" id="KW-0067">ATP-binding</keyword>
<feature type="domain" description="DUF4143" evidence="2">
    <location>
        <begin position="197"/>
        <end position="336"/>
    </location>
</feature>
<dbReference type="Pfam" id="PF13635">
    <property type="entry name" value="DUF4143"/>
    <property type="match status" value="1"/>
</dbReference>
<dbReference type="SUPFAM" id="SSF52540">
    <property type="entry name" value="P-loop containing nucleoside triphosphate hydrolases"/>
    <property type="match status" value="1"/>
</dbReference>
<reference evidence="3" key="1">
    <citation type="submission" date="2021-06" db="EMBL/GenBank/DDBJ databases">
        <title>Description of novel taxa of the family Lachnospiraceae.</title>
        <authorList>
            <person name="Chaplin A.V."/>
            <person name="Sokolova S.R."/>
            <person name="Pikina A.P."/>
            <person name="Korzhanova M."/>
            <person name="Belova V."/>
            <person name="Korostin D."/>
            <person name="Efimov B.A."/>
        </authorList>
    </citation>
    <scope>NUCLEOTIDE SEQUENCE</scope>
    <source>
        <strain evidence="3">ASD5720</strain>
    </source>
</reference>
<dbReference type="Pfam" id="PF13173">
    <property type="entry name" value="AAA_14"/>
    <property type="match status" value="1"/>
</dbReference>
<evidence type="ECO:0000313" key="3">
    <source>
        <dbReference type="EMBL" id="MBU9737972.1"/>
    </source>
</evidence>
<dbReference type="PANTHER" id="PTHR33295">
    <property type="entry name" value="ATPASE"/>
    <property type="match status" value="1"/>
</dbReference>
<evidence type="ECO:0000259" key="1">
    <source>
        <dbReference type="Pfam" id="PF13173"/>
    </source>
</evidence>
<evidence type="ECO:0000259" key="2">
    <source>
        <dbReference type="Pfam" id="PF13635"/>
    </source>
</evidence>
<dbReference type="Proteomes" id="UP000712157">
    <property type="component" value="Unassembled WGS sequence"/>
</dbReference>
<sequence>MISRNEYLDNLINLRDKQLIKVITGIRRCGKSTLFELYQEYLLRNGVESEQIISINLEDGDYADIDDSKSLYNLVKTHLLPDKMNYIFLDEVQRVSEFQKAVDSLFIKKNCDVYITGSNAYLLSGELATLLSGRYMEIKMLPLSFKEYVSAFPEDRNIDRLYQNYIHNSSFPYTLELSRQKDIRQYLEGIFNSIILKDIVARRRFPDIAMLQSVVRFMFDNIGNLCSTKKIADTMTSAGRKITVHTVESYLTALTDSFIFYRIGRYDIKGKQYLKTGDKYYAADIGLRYIVLGSKKADQGHILENVVYLELLRRGYEVYIGKVGNSEVDFIALGDEGEEYYQVAYTVIDADGKTLERELKPLESIRDHNPKYLLTMDLGPVVSHNGIKQMNVLDWLLK</sequence>
<dbReference type="AlphaFoldDB" id="A0A949NBU7"/>
<evidence type="ECO:0000313" key="4">
    <source>
        <dbReference type="Proteomes" id="UP000712157"/>
    </source>
</evidence>
<proteinExistence type="predicted"/>
<dbReference type="PANTHER" id="PTHR33295:SF20">
    <property type="entry name" value="ATPASE"/>
    <property type="match status" value="1"/>
</dbReference>
<dbReference type="EMBL" id="JAHQCW010000027">
    <property type="protein sequence ID" value="MBU9737972.1"/>
    <property type="molecule type" value="Genomic_DNA"/>
</dbReference>
<accession>A0A949NBU7</accession>